<dbReference type="AlphaFoldDB" id="N6XY57"/>
<name>N6XY57_THAL4</name>
<proteinExistence type="inferred from homology"/>
<organism evidence="2 3">
    <name type="scientific">Thauera linaloolentis (strain DSM 12138 / JCM 21573 / CCUG 41526 / CIP 105981 / IAM 15112 / NBRC 102519 / 47Lol)</name>
    <dbReference type="NCBI Taxonomy" id="1123367"/>
    <lineage>
        <taxon>Bacteria</taxon>
        <taxon>Pseudomonadati</taxon>
        <taxon>Pseudomonadota</taxon>
        <taxon>Betaproteobacteria</taxon>
        <taxon>Rhodocyclales</taxon>
        <taxon>Zoogloeaceae</taxon>
        <taxon>Thauera</taxon>
    </lineage>
</organism>
<dbReference type="CDD" id="cd00448">
    <property type="entry name" value="YjgF_YER057c_UK114_family"/>
    <property type="match status" value="1"/>
</dbReference>
<dbReference type="eggNOG" id="COG0251">
    <property type="taxonomic scope" value="Bacteria"/>
</dbReference>
<dbReference type="InterPro" id="IPR035959">
    <property type="entry name" value="RutC-like_sf"/>
</dbReference>
<gene>
    <name evidence="2" type="ORF">C666_12465</name>
</gene>
<comment type="caution">
    <text evidence="2">The sequence shown here is derived from an EMBL/GenBank/DDBJ whole genome shotgun (WGS) entry which is preliminary data.</text>
</comment>
<dbReference type="Proteomes" id="UP000013232">
    <property type="component" value="Unassembled WGS sequence"/>
</dbReference>
<reference evidence="2 3" key="1">
    <citation type="submission" date="2012-09" db="EMBL/GenBank/DDBJ databases">
        <title>Draft Genome Sequences of 6 Strains from Genus Thauera.</title>
        <authorList>
            <person name="Liu B."/>
            <person name="Shapleigh J.P."/>
            <person name="Frostegard A.H."/>
        </authorList>
    </citation>
    <scope>NUCLEOTIDE SEQUENCE [LARGE SCALE GENOMIC DNA]</scope>
    <source>
        <strain evidence="3">47Lol / DSM 12138</strain>
    </source>
</reference>
<dbReference type="PANTHER" id="PTHR11803:SF58">
    <property type="entry name" value="PROTEIN HMF1-RELATED"/>
    <property type="match status" value="1"/>
</dbReference>
<evidence type="ECO:0000313" key="2">
    <source>
        <dbReference type="EMBL" id="ENO86746.1"/>
    </source>
</evidence>
<dbReference type="NCBIfam" id="TIGR00004">
    <property type="entry name" value="Rid family detoxifying hydrolase"/>
    <property type="match status" value="1"/>
</dbReference>
<dbReference type="InterPro" id="IPR006056">
    <property type="entry name" value="RidA"/>
</dbReference>
<dbReference type="GO" id="GO:0019239">
    <property type="term" value="F:deaminase activity"/>
    <property type="evidence" value="ECO:0007669"/>
    <property type="project" value="TreeGrafter"/>
</dbReference>
<dbReference type="GO" id="GO:0005829">
    <property type="term" value="C:cytosol"/>
    <property type="evidence" value="ECO:0007669"/>
    <property type="project" value="TreeGrafter"/>
</dbReference>
<dbReference type="InterPro" id="IPR006175">
    <property type="entry name" value="YjgF/YER057c/UK114"/>
</dbReference>
<comment type="similarity">
    <text evidence="1">Belongs to the RutC family.</text>
</comment>
<dbReference type="SUPFAM" id="SSF55298">
    <property type="entry name" value="YjgF-like"/>
    <property type="match status" value="1"/>
</dbReference>
<sequence>MSGAGPDAAGQVEAQGVKPPYSFFFFPREPSMPRTPVQTSLFPPIGPYSHAVVAGAQVFISGTPGVDPETGQLAGDDAYRQSKQILQNFRAMLESAGGTLDDIVNVQVNLVDVDDFHEMNRAYAEFFAEPYPARAVVAIAALPKPGALMTMSAIAVLKR</sequence>
<dbReference type="Pfam" id="PF01042">
    <property type="entry name" value="Ribonuc_L-PSP"/>
    <property type="match status" value="1"/>
</dbReference>
<dbReference type="FunFam" id="3.30.1330.40:FF:000001">
    <property type="entry name" value="L-PSP family endoribonuclease"/>
    <property type="match status" value="1"/>
</dbReference>
<protein>
    <submittedName>
        <fullName evidence="2">Translation initiation inhibitor</fullName>
    </submittedName>
</protein>
<evidence type="ECO:0000256" key="1">
    <source>
        <dbReference type="ARBA" id="ARBA00010552"/>
    </source>
</evidence>
<dbReference type="EMBL" id="AMXE01000049">
    <property type="protein sequence ID" value="ENO86746.1"/>
    <property type="molecule type" value="Genomic_DNA"/>
</dbReference>
<keyword evidence="3" id="KW-1185">Reference proteome</keyword>
<evidence type="ECO:0000313" key="3">
    <source>
        <dbReference type="Proteomes" id="UP000013232"/>
    </source>
</evidence>
<dbReference type="Gene3D" id="3.30.1330.40">
    <property type="entry name" value="RutC-like"/>
    <property type="match status" value="1"/>
</dbReference>
<dbReference type="PANTHER" id="PTHR11803">
    <property type="entry name" value="2-IMINOBUTANOATE/2-IMINOPROPANOATE DEAMINASE RIDA"/>
    <property type="match status" value="1"/>
</dbReference>
<accession>N6XY57</accession>
<dbReference type="STRING" id="1123367.GCA_000621305_00027"/>